<feature type="domain" description="BD-FAE-like" evidence="2">
    <location>
        <begin position="17"/>
        <end position="206"/>
    </location>
</feature>
<proteinExistence type="predicted"/>
<accession>A0A0R2B807</accession>
<dbReference type="GO" id="GO:0016787">
    <property type="term" value="F:hydrolase activity"/>
    <property type="evidence" value="ECO:0007669"/>
    <property type="project" value="UniProtKB-KW"/>
</dbReference>
<evidence type="ECO:0000259" key="2">
    <source>
        <dbReference type="Pfam" id="PF20434"/>
    </source>
</evidence>
<reference evidence="3 4" key="1">
    <citation type="journal article" date="2015" name="Genome Announc.">
        <title>Expanding the biotechnology potential of lactobacilli through comparative genomics of 213 strains and associated genera.</title>
        <authorList>
            <person name="Sun Z."/>
            <person name="Harris H.M."/>
            <person name="McCann A."/>
            <person name="Guo C."/>
            <person name="Argimon S."/>
            <person name="Zhang W."/>
            <person name="Yang X."/>
            <person name="Jeffery I.B."/>
            <person name="Cooney J.C."/>
            <person name="Kagawa T.F."/>
            <person name="Liu W."/>
            <person name="Song Y."/>
            <person name="Salvetti E."/>
            <person name="Wrobel A."/>
            <person name="Rasinkangas P."/>
            <person name="Parkhill J."/>
            <person name="Rea M.C."/>
            <person name="O'Sullivan O."/>
            <person name="Ritari J."/>
            <person name="Douillard F.P."/>
            <person name="Paul Ross R."/>
            <person name="Yang R."/>
            <person name="Briner A.E."/>
            <person name="Felis G.E."/>
            <person name="de Vos W.M."/>
            <person name="Barrangou R."/>
            <person name="Klaenhammer T.R."/>
            <person name="Caufield P.W."/>
            <person name="Cui Y."/>
            <person name="Zhang H."/>
            <person name="O'Toole P.W."/>
        </authorList>
    </citation>
    <scope>NUCLEOTIDE SEQUENCE [LARGE SCALE GENOMIC DNA]</scope>
    <source>
        <strain evidence="3 4">DSM 23927</strain>
    </source>
</reference>
<comment type="caution">
    <text evidence="3">The sequence shown here is derived from an EMBL/GenBank/DDBJ whole genome shotgun (WGS) entry which is preliminary data.</text>
</comment>
<dbReference type="Proteomes" id="UP000051672">
    <property type="component" value="Unassembled WGS sequence"/>
</dbReference>
<dbReference type="RefSeq" id="WP_057894508.1">
    <property type="nucleotide sequence ID" value="NZ_AYZQ01000002.1"/>
</dbReference>
<dbReference type="PATRIC" id="fig|1423727.3.peg.1251"/>
<name>A0A0R2B807_9LACO</name>
<dbReference type="InterPro" id="IPR050300">
    <property type="entry name" value="GDXG_lipolytic_enzyme"/>
</dbReference>
<dbReference type="EMBL" id="AYZQ01000002">
    <property type="protein sequence ID" value="KRM72246.1"/>
    <property type="molecule type" value="Genomic_DNA"/>
</dbReference>
<dbReference type="InterPro" id="IPR049492">
    <property type="entry name" value="BD-FAE-like_dom"/>
</dbReference>
<dbReference type="Pfam" id="PF20434">
    <property type="entry name" value="BD-FAE"/>
    <property type="match status" value="1"/>
</dbReference>
<dbReference type="AlphaFoldDB" id="A0A0R2B807"/>
<keyword evidence="4" id="KW-1185">Reference proteome</keyword>
<gene>
    <name evidence="3" type="ORF">FC34_GL001231</name>
</gene>
<evidence type="ECO:0000313" key="3">
    <source>
        <dbReference type="EMBL" id="KRM72246.1"/>
    </source>
</evidence>
<organism evidence="3 4">
    <name type="scientific">Lacticaseibacillus brantae DSM 23927</name>
    <dbReference type="NCBI Taxonomy" id="1423727"/>
    <lineage>
        <taxon>Bacteria</taxon>
        <taxon>Bacillati</taxon>
        <taxon>Bacillota</taxon>
        <taxon>Bacilli</taxon>
        <taxon>Lactobacillales</taxon>
        <taxon>Lactobacillaceae</taxon>
        <taxon>Lacticaseibacillus</taxon>
    </lineage>
</organism>
<evidence type="ECO:0000313" key="4">
    <source>
        <dbReference type="Proteomes" id="UP000051672"/>
    </source>
</evidence>
<protein>
    <submittedName>
        <fullName evidence="3">Esterase lipase</fullName>
    </submittedName>
</protein>
<dbReference type="OrthoDB" id="9815425at2"/>
<keyword evidence="1" id="KW-0378">Hydrolase</keyword>
<sequence length="255" mass="27656">MEQTTIVFDQANNLDADIYTPAEPNGAAIVFVHGGGWLRGDKANETDIGQYFSDQGYLVAIPNYRLAPAALFPAAQTDLDQFVAWLVASPLNFDRNRLGLLGASVGGTMVLTNSLTTSLPAVSWSGILDFERWFDAHQDVEPALDAAKELGLTDRHAINDSFYKYFIQNYLGDPTPEALSTVNPVNLMTDKLGPTLLFNSADELTPLSGPLAFVEAAAQSNRDVTLHVVPGIGHARDYTDFALASTLAFFNQTLN</sequence>
<evidence type="ECO:0000256" key="1">
    <source>
        <dbReference type="ARBA" id="ARBA00022801"/>
    </source>
</evidence>
<dbReference type="PANTHER" id="PTHR48081">
    <property type="entry name" value="AB HYDROLASE SUPERFAMILY PROTEIN C4A8.06C"/>
    <property type="match status" value="1"/>
</dbReference>
<dbReference type="Gene3D" id="3.40.50.1820">
    <property type="entry name" value="alpha/beta hydrolase"/>
    <property type="match status" value="1"/>
</dbReference>
<dbReference type="STRING" id="1423727.FC34_GL001231"/>
<dbReference type="InterPro" id="IPR029058">
    <property type="entry name" value="AB_hydrolase_fold"/>
</dbReference>
<dbReference type="SUPFAM" id="SSF53474">
    <property type="entry name" value="alpha/beta-Hydrolases"/>
    <property type="match status" value="1"/>
</dbReference>